<dbReference type="HOGENOM" id="CLU_034210_0_0_1"/>
<accession>J7SBV7</accession>
<evidence type="ECO:0000256" key="1">
    <source>
        <dbReference type="SAM" id="MobiDB-lite"/>
    </source>
</evidence>
<feature type="compositionally biased region" description="Basic and acidic residues" evidence="1">
    <location>
        <begin position="35"/>
        <end position="54"/>
    </location>
</feature>
<evidence type="ECO:0000256" key="2">
    <source>
        <dbReference type="SAM" id="Phobius"/>
    </source>
</evidence>
<feature type="region of interest" description="Disordered" evidence="1">
    <location>
        <begin position="19"/>
        <end position="70"/>
    </location>
</feature>
<keyword evidence="2" id="KW-1133">Transmembrane helix</keyword>
<feature type="transmembrane region" description="Helical" evidence="2">
    <location>
        <begin position="116"/>
        <end position="136"/>
    </location>
</feature>
<dbReference type="EMBL" id="HE796869">
    <property type="protein sequence ID" value="CCL98151.1"/>
    <property type="molecule type" value="Genomic_DNA"/>
</dbReference>
<dbReference type="InParanoid" id="J7SBV7"/>
<keyword evidence="4" id="KW-1185">Reference proteome</keyword>
<feature type="compositionally biased region" description="Acidic residues" evidence="1">
    <location>
        <begin position="55"/>
        <end position="64"/>
    </location>
</feature>
<name>J7SBV7_9APHY</name>
<dbReference type="GeneID" id="24093062"/>
<dbReference type="RefSeq" id="XP_012177434.1">
    <property type="nucleotide sequence ID" value="XM_012322044.1"/>
</dbReference>
<dbReference type="AlphaFoldDB" id="J7SBV7"/>
<dbReference type="OrthoDB" id="2392789at2759"/>
<dbReference type="Proteomes" id="UP000006352">
    <property type="component" value="Unassembled WGS sequence"/>
</dbReference>
<keyword evidence="2" id="KW-0472">Membrane</keyword>
<protein>
    <submittedName>
        <fullName evidence="3">Uncharacterized protein</fullName>
    </submittedName>
</protein>
<gene>
    <name evidence="3" type="ORF">FIBRA_00145</name>
</gene>
<reference evidence="3 4" key="1">
    <citation type="journal article" date="2012" name="Appl. Environ. Microbiol.">
        <title>Short-read sequencing for genomic analysis of the brown rot fungus Fibroporia radiculosa.</title>
        <authorList>
            <person name="Tang J.D."/>
            <person name="Perkins A.D."/>
            <person name="Sonstegard T.S."/>
            <person name="Schroeder S.G."/>
            <person name="Burgess S.C."/>
            <person name="Diehl S.V."/>
        </authorList>
    </citation>
    <scope>NUCLEOTIDE SEQUENCE [LARGE SCALE GENOMIC DNA]</scope>
    <source>
        <strain evidence="3 4">TFFH 294</strain>
    </source>
</reference>
<keyword evidence="2" id="KW-0812">Transmembrane</keyword>
<sequence>MPQRTRRFADIFVTGRPERLDHQVLTPRTPHSRSGRAEEGHTGVELERLRRGSSTDDEDEDDNDSFGSSTSALRTGFTVSSSTSSFPMGYRSRGDDHEILIGPSGFPTVQTLVQRFVMLSGVIMSCGIFVMFVKAFDQISLQAAINMKQRIWHGFAGTGLPPSGRLLSYASYSHFPLTGAEYRAECNKIANFMSTASYWDTPLAGPLDVLHVPTARKGEQNVCSSTITYMLDGSVGLATDLALMAQVAGLARERNSTFFIDDTYWNRGKWTDYFENIHSLYRGPQPGCRAPPPQELVACPRVARHLIVSGQTASFHLSRRYMEEFEDQSAHGVNRQKPIFDRARRSVAEVIRPNAHISTLIQAARAEVASVLSLQTEHASPYGSEPYIGVHIQGRNHSTITTPVSSSLPMAKFIQVARHTWSRLYPAVPLSLVSSSSATAASPAHFPMPPIAYVASDSPEVIRDYVAALPPSTATFSLGLSTNAELRGLAPQHGYMPEDFDKQDQTERVRLTRGAIVDLALLSGLWAETGQVIPSATICAGSSNLCKLSVLGLGWSRSFGLRNDEHFSDVISAENRRWVDIEEGNPDVWTVFTLPP</sequence>
<evidence type="ECO:0000313" key="4">
    <source>
        <dbReference type="Proteomes" id="UP000006352"/>
    </source>
</evidence>
<proteinExistence type="predicted"/>
<evidence type="ECO:0000313" key="3">
    <source>
        <dbReference type="EMBL" id="CCL98151.1"/>
    </source>
</evidence>
<organism evidence="3 4">
    <name type="scientific">Fibroporia radiculosa</name>
    <dbReference type="NCBI Taxonomy" id="599839"/>
    <lineage>
        <taxon>Eukaryota</taxon>
        <taxon>Fungi</taxon>
        <taxon>Dikarya</taxon>
        <taxon>Basidiomycota</taxon>
        <taxon>Agaricomycotina</taxon>
        <taxon>Agaricomycetes</taxon>
        <taxon>Polyporales</taxon>
        <taxon>Fibroporiaceae</taxon>
        <taxon>Fibroporia</taxon>
    </lineage>
</organism>